<keyword evidence="1" id="KW-0472">Membrane</keyword>
<comment type="caution">
    <text evidence="2">The sequence shown here is derived from an EMBL/GenBank/DDBJ whole genome shotgun (WGS) entry which is preliminary data.</text>
</comment>
<dbReference type="InterPro" id="IPR006938">
    <property type="entry name" value="DUF624"/>
</dbReference>
<reference evidence="2 3" key="1">
    <citation type="submission" date="2017-10" db="EMBL/GenBank/DDBJ databases">
        <title>Bacillus sp. nov., a halophilic bacterium isolated from a Keqin Lake.</title>
        <authorList>
            <person name="Wang H."/>
        </authorList>
    </citation>
    <scope>NUCLEOTIDE SEQUENCE [LARGE SCALE GENOMIC DNA]</scope>
    <source>
        <strain evidence="2 3">KCTC 13187</strain>
    </source>
</reference>
<protein>
    <recommendedName>
        <fullName evidence="4">DUF624 domain-containing protein</fullName>
    </recommendedName>
</protein>
<dbReference type="EMBL" id="PDOE01000005">
    <property type="protein sequence ID" value="RKL66855.1"/>
    <property type="molecule type" value="Genomic_DNA"/>
</dbReference>
<accession>A0A3A9KGU7</accession>
<evidence type="ECO:0000256" key="1">
    <source>
        <dbReference type="SAM" id="Phobius"/>
    </source>
</evidence>
<dbReference type="AlphaFoldDB" id="A0A3A9KGU7"/>
<feature type="transmembrane region" description="Helical" evidence="1">
    <location>
        <begin position="149"/>
        <end position="169"/>
    </location>
</feature>
<feature type="transmembrane region" description="Helical" evidence="1">
    <location>
        <begin position="69"/>
        <end position="88"/>
    </location>
</feature>
<keyword evidence="1" id="KW-1133">Transmembrane helix</keyword>
<evidence type="ECO:0008006" key="4">
    <source>
        <dbReference type="Google" id="ProtNLM"/>
    </source>
</evidence>
<sequence length="201" mass="22931">MIRIGVWIFNVFLLNLLWFIFSLLGLIIFGLFPATAALFSVLRNLIMETDDLSTLEVIRLFWSKFKSEFLKSNLVGFILSICGFILYLDIRVLQQLDNNLFHVSLSIVTFVIGFVYLLIFLYIFPVFVHFDLKVLQYPKHAFILAIGRPLKTIVMMIVLAIVIFLYTILPGLIPVFGVSLISLVIMKTASLSFPEKSGTLN</sequence>
<dbReference type="Proteomes" id="UP000281498">
    <property type="component" value="Unassembled WGS sequence"/>
</dbReference>
<gene>
    <name evidence="2" type="ORF">CR203_13570</name>
</gene>
<feature type="transmembrane region" description="Helical" evidence="1">
    <location>
        <begin position="100"/>
        <end position="128"/>
    </location>
</feature>
<evidence type="ECO:0000313" key="3">
    <source>
        <dbReference type="Proteomes" id="UP000281498"/>
    </source>
</evidence>
<organism evidence="2 3">
    <name type="scientific">Salipaludibacillus neizhouensis</name>
    <dbReference type="NCBI Taxonomy" id="885475"/>
    <lineage>
        <taxon>Bacteria</taxon>
        <taxon>Bacillati</taxon>
        <taxon>Bacillota</taxon>
        <taxon>Bacilli</taxon>
        <taxon>Bacillales</taxon>
        <taxon>Bacillaceae</taxon>
    </lineage>
</organism>
<dbReference type="Pfam" id="PF04854">
    <property type="entry name" value="DUF624"/>
    <property type="match status" value="1"/>
</dbReference>
<dbReference type="RefSeq" id="WP_110934725.1">
    <property type="nucleotide sequence ID" value="NZ_KZ614146.1"/>
</dbReference>
<evidence type="ECO:0000313" key="2">
    <source>
        <dbReference type="EMBL" id="RKL66855.1"/>
    </source>
</evidence>
<feature type="transmembrane region" description="Helical" evidence="1">
    <location>
        <begin position="16"/>
        <end position="42"/>
    </location>
</feature>
<name>A0A3A9KGU7_9BACI</name>
<proteinExistence type="predicted"/>
<dbReference type="OrthoDB" id="2182676at2"/>
<keyword evidence="3" id="KW-1185">Reference proteome</keyword>
<keyword evidence="1" id="KW-0812">Transmembrane</keyword>